<reference evidence="2 3" key="1">
    <citation type="journal article" date="2017" name="Nat. Ecol. Evol.">
        <title>Scallop genome provides insights into evolution of bilaterian karyotype and development.</title>
        <authorList>
            <person name="Wang S."/>
            <person name="Zhang J."/>
            <person name="Jiao W."/>
            <person name="Li J."/>
            <person name="Xun X."/>
            <person name="Sun Y."/>
            <person name="Guo X."/>
            <person name="Huan P."/>
            <person name="Dong B."/>
            <person name="Zhang L."/>
            <person name="Hu X."/>
            <person name="Sun X."/>
            <person name="Wang J."/>
            <person name="Zhao C."/>
            <person name="Wang Y."/>
            <person name="Wang D."/>
            <person name="Huang X."/>
            <person name="Wang R."/>
            <person name="Lv J."/>
            <person name="Li Y."/>
            <person name="Zhang Z."/>
            <person name="Liu B."/>
            <person name="Lu W."/>
            <person name="Hui Y."/>
            <person name="Liang J."/>
            <person name="Zhou Z."/>
            <person name="Hou R."/>
            <person name="Li X."/>
            <person name="Liu Y."/>
            <person name="Li H."/>
            <person name="Ning X."/>
            <person name="Lin Y."/>
            <person name="Zhao L."/>
            <person name="Xing Q."/>
            <person name="Dou J."/>
            <person name="Li Y."/>
            <person name="Mao J."/>
            <person name="Guo H."/>
            <person name="Dou H."/>
            <person name="Li T."/>
            <person name="Mu C."/>
            <person name="Jiang W."/>
            <person name="Fu Q."/>
            <person name="Fu X."/>
            <person name="Miao Y."/>
            <person name="Liu J."/>
            <person name="Yu Q."/>
            <person name="Li R."/>
            <person name="Liao H."/>
            <person name="Li X."/>
            <person name="Kong Y."/>
            <person name="Jiang Z."/>
            <person name="Chourrout D."/>
            <person name="Li R."/>
            <person name="Bao Z."/>
        </authorList>
    </citation>
    <scope>NUCLEOTIDE SEQUENCE [LARGE SCALE GENOMIC DNA]</scope>
    <source>
        <strain evidence="2 3">PY_sf001</strain>
    </source>
</reference>
<protein>
    <submittedName>
        <fullName evidence="2">Uncharacterized protein</fullName>
    </submittedName>
</protein>
<accession>A0A210R3V2</accession>
<gene>
    <name evidence="2" type="ORF">KP79_PYT09619</name>
</gene>
<comment type="caution">
    <text evidence="2">The sequence shown here is derived from an EMBL/GenBank/DDBJ whole genome shotgun (WGS) entry which is preliminary data.</text>
</comment>
<keyword evidence="1" id="KW-0732">Signal</keyword>
<evidence type="ECO:0000313" key="3">
    <source>
        <dbReference type="Proteomes" id="UP000242188"/>
    </source>
</evidence>
<feature type="chain" id="PRO_5013188290" evidence="1">
    <location>
        <begin position="18"/>
        <end position="144"/>
    </location>
</feature>
<evidence type="ECO:0000256" key="1">
    <source>
        <dbReference type="SAM" id="SignalP"/>
    </source>
</evidence>
<dbReference type="Proteomes" id="UP000242188">
    <property type="component" value="Unassembled WGS sequence"/>
</dbReference>
<dbReference type="EMBL" id="NEDP02000515">
    <property type="protein sequence ID" value="OWF55687.1"/>
    <property type="molecule type" value="Genomic_DNA"/>
</dbReference>
<keyword evidence="3" id="KW-1185">Reference proteome</keyword>
<proteinExistence type="predicted"/>
<sequence>MHTALVFGMMLCVLSEGNVIDQTPVSHLAVTRRFITVNAGDNTYYGDMSLNSGGIRPILQRLESDLLFDISLYDRITIEENGEFEVNDEGAYSAVSGDKVMLWVLDRSTARFHNALTLMFGNGQFATVSTTSRNLISTEKDDIN</sequence>
<dbReference type="AlphaFoldDB" id="A0A210R3V2"/>
<organism evidence="2 3">
    <name type="scientific">Mizuhopecten yessoensis</name>
    <name type="common">Japanese scallop</name>
    <name type="synonym">Patinopecten yessoensis</name>
    <dbReference type="NCBI Taxonomy" id="6573"/>
    <lineage>
        <taxon>Eukaryota</taxon>
        <taxon>Metazoa</taxon>
        <taxon>Spiralia</taxon>
        <taxon>Lophotrochozoa</taxon>
        <taxon>Mollusca</taxon>
        <taxon>Bivalvia</taxon>
        <taxon>Autobranchia</taxon>
        <taxon>Pteriomorphia</taxon>
        <taxon>Pectinida</taxon>
        <taxon>Pectinoidea</taxon>
        <taxon>Pectinidae</taxon>
        <taxon>Mizuhopecten</taxon>
    </lineage>
</organism>
<name>A0A210R3V2_MIZYE</name>
<feature type="signal peptide" evidence="1">
    <location>
        <begin position="1"/>
        <end position="17"/>
    </location>
</feature>
<dbReference type="OrthoDB" id="10348959at2759"/>
<evidence type="ECO:0000313" key="2">
    <source>
        <dbReference type="EMBL" id="OWF55687.1"/>
    </source>
</evidence>